<sequence>MTAWRPRSGSSSPGRCRRARARRCGSSWPARRAARDWQPGVRARVREQAASTGGLLITARARFGFRAALGSTDDPRPRLIRQTVSPDYAGRILAARERGATEAELQELVAQALGLAYFGNFGERAKGVEVEFTDVDYIDFNF</sequence>
<reference evidence="3" key="1">
    <citation type="journal article" date="2019" name="Int. J. Syst. Evol. Microbiol.">
        <title>The Global Catalogue of Microorganisms (GCM) 10K type strain sequencing project: providing services to taxonomists for standard genome sequencing and annotation.</title>
        <authorList>
            <consortium name="The Broad Institute Genomics Platform"/>
            <consortium name="The Broad Institute Genome Sequencing Center for Infectious Disease"/>
            <person name="Wu L."/>
            <person name="Ma J."/>
        </authorList>
    </citation>
    <scope>NUCLEOTIDE SEQUENCE [LARGE SCALE GENOMIC DNA]</scope>
    <source>
        <strain evidence="3">CGMCC 4.7035</strain>
    </source>
</reference>
<comment type="caution">
    <text evidence="2">The sequence shown here is derived from an EMBL/GenBank/DDBJ whole genome shotgun (WGS) entry which is preliminary data.</text>
</comment>
<dbReference type="Proteomes" id="UP001595701">
    <property type="component" value="Unassembled WGS sequence"/>
</dbReference>
<dbReference type="NCBIfam" id="NF047541">
    <property type="entry name" value="telomere_Tpg"/>
    <property type="match status" value="1"/>
</dbReference>
<evidence type="ECO:0000256" key="1">
    <source>
        <dbReference type="SAM" id="MobiDB-lite"/>
    </source>
</evidence>
<protein>
    <submittedName>
        <fullName evidence="2">Telomere-protecting terminal protein Tpg</fullName>
    </submittedName>
</protein>
<dbReference type="EMBL" id="JBHRWR010000041">
    <property type="protein sequence ID" value="MFC3578007.1"/>
    <property type="molecule type" value="Genomic_DNA"/>
</dbReference>
<feature type="compositionally biased region" description="Low complexity" evidence="1">
    <location>
        <begin position="1"/>
        <end position="14"/>
    </location>
</feature>
<dbReference type="InterPro" id="IPR058118">
    <property type="entry name" value="Tpg"/>
</dbReference>
<keyword evidence="3" id="KW-1185">Reference proteome</keyword>
<feature type="region of interest" description="Disordered" evidence="1">
    <location>
        <begin position="1"/>
        <end position="22"/>
    </location>
</feature>
<gene>
    <name evidence="2" type="primary">tpg</name>
    <name evidence="2" type="ORF">ACFOZ0_33070</name>
</gene>
<name>A0ABV7SQL3_9ACTN</name>
<evidence type="ECO:0000313" key="2">
    <source>
        <dbReference type="EMBL" id="MFC3578007.1"/>
    </source>
</evidence>
<proteinExistence type="predicted"/>
<accession>A0ABV7SQL3</accession>
<evidence type="ECO:0000313" key="3">
    <source>
        <dbReference type="Proteomes" id="UP001595701"/>
    </source>
</evidence>
<organism evidence="2 3">
    <name type="scientific">Streptomyces yaanensis</name>
    <dbReference type="NCBI Taxonomy" id="1142239"/>
    <lineage>
        <taxon>Bacteria</taxon>
        <taxon>Bacillati</taxon>
        <taxon>Actinomycetota</taxon>
        <taxon>Actinomycetes</taxon>
        <taxon>Kitasatosporales</taxon>
        <taxon>Streptomycetaceae</taxon>
        <taxon>Streptomyces</taxon>
    </lineage>
</organism>
<dbReference type="RefSeq" id="WP_310771228.1">
    <property type="nucleotide sequence ID" value="NZ_JBHRWR010000041.1"/>
</dbReference>